<evidence type="ECO:0000313" key="3">
    <source>
        <dbReference type="Proteomes" id="UP001283361"/>
    </source>
</evidence>
<keyword evidence="1" id="KW-0812">Transmembrane</keyword>
<sequence>MDVVRITKPEMYFVLCGPGNLSVAVATASSVMIFLPEQSTTTNYCIVWRCYEVHKQTDFQHDNLYACHFCFSFCSLSVTRRGRKKLVSSTPKTITQGIDVCTS</sequence>
<dbReference type="EMBL" id="JAWDGP010000459">
    <property type="protein sequence ID" value="KAK3800408.1"/>
    <property type="molecule type" value="Genomic_DNA"/>
</dbReference>
<reference evidence="2" key="1">
    <citation type="journal article" date="2023" name="G3 (Bethesda)">
        <title>A reference genome for the long-term kleptoplast-retaining sea slug Elysia crispata morphotype clarki.</title>
        <authorList>
            <person name="Eastman K.E."/>
            <person name="Pendleton A.L."/>
            <person name="Shaikh M.A."/>
            <person name="Suttiyut T."/>
            <person name="Ogas R."/>
            <person name="Tomko P."/>
            <person name="Gavelis G."/>
            <person name="Widhalm J.R."/>
            <person name="Wisecaver J.H."/>
        </authorList>
    </citation>
    <scope>NUCLEOTIDE SEQUENCE</scope>
    <source>
        <strain evidence="2">ECLA1</strain>
    </source>
</reference>
<dbReference type="AlphaFoldDB" id="A0AAE1B690"/>
<gene>
    <name evidence="2" type="ORF">RRG08_052791</name>
</gene>
<feature type="transmembrane region" description="Helical" evidence="1">
    <location>
        <begin position="12"/>
        <end position="35"/>
    </location>
</feature>
<dbReference type="Proteomes" id="UP001283361">
    <property type="component" value="Unassembled WGS sequence"/>
</dbReference>
<name>A0AAE1B690_9GAST</name>
<keyword evidence="1" id="KW-1133">Transmembrane helix</keyword>
<organism evidence="2 3">
    <name type="scientific">Elysia crispata</name>
    <name type="common">lettuce slug</name>
    <dbReference type="NCBI Taxonomy" id="231223"/>
    <lineage>
        <taxon>Eukaryota</taxon>
        <taxon>Metazoa</taxon>
        <taxon>Spiralia</taxon>
        <taxon>Lophotrochozoa</taxon>
        <taxon>Mollusca</taxon>
        <taxon>Gastropoda</taxon>
        <taxon>Heterobranchia</taxon>
        <taxon>Euthyneura</taxon>
        <taxon>Panpulmonata</taxon>
        <taxon>Sacoglossa</taxon>
        <taxon>Placobranchoidea</taxon>
        <taxon>Plakobranchidae</taxon>
        <taxon>Elysia</taxon>
    </lineage>
</organism>
<protein>
    <submittedName>
        <fullName evidence="2">Uncharacterized protein</fullName>
    </submittedName>
</protein>
<proteinExistence type="predicted"/>
<keyword evidence="1" id="KW-0472">Membrane</keyword>
<evidence type="ECO:0000256" key="1">
    <source>
        <dbReference type="SAM" id="Phobius"/>
    </source>
</evidence>
<keyword evidence="3" id="KW-1185">Reference proteome</keyword>
<evidence type="ECO:0000313" key="2">
    <source>
        <dbReference type="EMBL" id="KAK3800408.1"/>
    </source>
</evidence>
<comment type="caution">
    <text evidence="2">The sequence shown here is derived from an EMBL/GenBank/DDBJ whole genome shotgun (WGS) entry which is preliminary data.</text>
</comment>
<accession>A0AAE1B690</accession>